<dbReference type="SUPFAM" id="SSF48371">
    <property type="entry name" value="ARM repeat"/>
    <property type="match status" value="1"/>
</dbReference>
<evidence type="ECO:0000256" key="1">
    <source>
        <dbReference type="SAM" id="SignalP"/>
    </source>
</evidence>
<dbReference type="Pfam" id="PF12348">
    <property type="entry name" value="CLASP_N"/>
    <property type="match status" value="1"/>
</dbReference>
<dbReference type="PANTHER" id="PTHR21567:SF9">
    <property type="entry name" value="CLIP-ASSOCIATING PROTEIN"/>
    <property type="match status" value="1"/>
</dbReference>
<sequence>MVSSPYLLLGLHLLNLSKELLGDFEACAEMFIPMLRNCKVARALPRIVDLCYTPMQFFVQDAVTELYEDLIKCCVADAMSEVRSTARTLYRMFARTWPERSRRLFMSFDPVIQRLLWIEVPVCLQAHHFTGLLLSQTKPLGTGTERSLESVLHSSKQKVSAIESLLKGLDMSEKSRSSSLDLAQELTRSSSRDPPFLAVPMANSLANALVDAPSGFSKGNNRNGGLVFNSYSARRAPEKLPDRGFVEDNAELREGVAAFSYVRSLLQQGPRGIPEIIQSFEKKPLKVSMERILPHVFSRLIDPKESVRQPCSTTLEIVSKTYGIDSLLPALLRSLDEQRSPKAKLAVLKRKAASKYDPYDVTGTSSEEGYVGASKKSHVFGRYSAGSVDSDGARKWNSCSTPTYMTSSIGHSLSDDTQDFYHGVETGSSSDLPVSKAKDLKLLPLPSESDDYGLIQENNDNCLNTEHIHPSEVTGLVDLEHLATDAGADNESDLGLNHLKLSALKINLTPATGPNLYGNDESSAANKHGALQQLVEAVTKDQSIWSKYFNQIDCRTEVLDDSESSIRELALSLIVEMLRNQRDMEDTIEVSNEVEHCLTTVLSHDPFRCLRVPACGEVFPGRIDVSATFILTLPCLMLLEIRADVRKHFAILGGAEQHTVEIGDNLCKSNIVGARTGIPIDAER</sequence>
<protein>
    <recommendedName>
        <fullName evidence="2">CLASP N-terminal domain-containing protein</fullName>
    </recommendedName>
</protein>
<dbReference type="Gene3D" id="1.25.10.10">
    <property type="entry name" value="Leucine-rich Repeat Variant"/>
    <property type="match status" value="2"/>
</dbReference>
<dbReference type="InterPro" id="IPR024395">
    <property type="entry name" value="CLASP_N_dom"/>
</dbReference>
<feature type="chain" id="PRO_5046511781" description="CLASP N-terminal domain-containing protein" evidence="1">
    <location>
        <begin position="23"/>
        <end position="684"/>
    </location>
</feature>
<feature type="domain" description="CLASP N-terminal" evidence="2">
    <location>
        <begin position="62"/>
        <end position="116"/>
    </location>
</feature>
<keyword evidence="4" id="KW-1185">Reference proteome</keyword>
<name>A0ABS8VTJ5_DATST</name>
<dbReference type="InterPro" id="IPR016024">
    <property type="entry name" value="ARM-type_fold"/>
</dbReference>
<dbReference type="Proteomes" id="UP000823775">
    <property type="component" value="Unassembled WGS sequence"/>
</dbReference>
<evidence type="ECO:0000313" key="4">
    <source>
        <dbReference type="Proteomes" id="UP000823775"/>
    </source>
</evidence>
<dbReference type="InterPro" id="IPR011989">
    <property type="entry name" value="ARM-like"/>
</dbReference>
<keyword evidence="1" id="KW-0732">Signal</keyword>
<feature type="signal peptide" evidence="1">
    <location>
        <begin position="1"/>
        <end position="22"/>
    </location>
</feature>
<dbReference type="EMBL" id="JACEIK010005883">
    <property type="protein sequence ID" value="MCE0482353.1"/>
    <property type="molecule type" value="Genomic_DNA"/>
</dbReference>
<gene>
    <name evidence="3" type="ORF">HAX54_041040</name>
</gene>
<accession>A0ABS8VTJ5</accession>
<proteinExistence type="predicted"/>
<evidence type="ECO:0000259" key="2">
    <source>
        <dbReference type="Pfam" id="PF12348"/>
    </source>
</evidence>
<evidence type="ECO:0000313" key="3">
    <source>
        <dbReference type="EMBL" id="MCE0482353.1"/>
    </source>
</evidence>
<dbReference type="PANTHER" id="PTHR21567">
    <property type="entry name" value="CLASP"/>
    <property type="match status" value="1"/>
</dbReference>
<organism evidence="3 4">
    <name type="scientific">Datura stramonium</name>
    <name type="common">Jimsonweed</name>
    <name type="synonym">Common thornapple</name>
    <dbReference type="NCBI Taxonomy" id="4076"/>
    <lineage>
        <taxon>Eukaryota</taxon>
        <taxon>Viridiplantae</taxon>
        <taxon>Streptophyta</taxon>
        <taxon>Embryophyta</taxon>
        <taxon>Tracheophyta</taxon>
        <taxon>Spermatophyta</taxon>
        <taxon>Magnoliopsida</taxon>
        <taxon>eudicotyledons</taxon>
        <taxon>Gunneridae</taxon>
        <taxon>Pentapetalae</taxon>
        <taxon>asterids</taxon>
        <taxon>lamiids</taxon>
        <taxon>Solanales</taxon>
        <taxon>Solanaceae</taxon>
        <taxon>Solanoideae</taxon>
        <taxon>Datureae</taxon>
        <taxon>Datura</taxon>
    </lineage>
</organism>
<reference evidence="3 4" key="1">
    <citation type="journal article" date="2021" name="BMC Genomics">
        <title>Datura genome reveals duplications of psychoactive alkaloid biosynthetic genes and high mutation rate following tissue culture.</title>
        <authorList>
            <person name="Rajewski A."/>
            <person name="Carter-House D."/>
            <person name="Stajich J."/>
            <person name="Litt A."/>
        </authorList>
    </citation>
    <scope>NUCLEOTIDE SEQUENCE [LARGE SCALE GENOMIC DNA]</scope>
    <source>
        <strain evidence="3">AR-01</strain>
    </source>
</reference>
<comment type="caution">
    <text evidence="3">The sequence shown here is derived from an EMBL/GenBank/DDBJ whole genome shotgun (WGS) entry which is preliminary data.</text>
</comment>